<evidence type="ECO:0000256" key="12">
    <source>
        <dbReference type="RuleBase" id="RU003357"/>
    </source>
</evidence>
<dbReference type="InterPro" id="IPR039426">
    <property type="entry name" value="TonB-dep_rcpt-like"/>
</dbReference>
<keyword evidence="9 11" id="KW-0472">Membrane</keyword>
<comment type="subcellular location">
    <subcellularLocation>
        <location evidence="1 11">Cell outer membrane</location>
        <topology evidence="1 11">Multi-pass membrane protein</topology>
    </subcellularLocation>
</comment>
<gene>
    <name evidence="16" type="ORF">EYC98_07360</name>
</gene>
<dbReference type="PANTHER" id="PTHR32552:SF81">
    <property type="entry name" value="TONB-DEPENDENT OUTER MEMBRANE RECEPTOR"/>
    <property type="match status" value="1"/>
</dbReference>
<proteinExistence type="inferred from homology"/>
<keyword evidence="5 11" id="KW-0812">Transmembrane</keyword>
<protein>
    <submittedName>
        <fullName evidence="16">TonB-dependent receptor</fullName>
    </submittedName>
</protein>
<evidence type="ECO:0000313" key="17">
    <source>
        <dbReference type="Proteomes" id="UP001143362"/>
    </source>
</evidence>
<dbReference type="Proteomes" id="UP001143362">
    <property type="component" value="Unassembled WGS sequence"/>
</dbReference>
<evidence type="ECO:0000256" key="1">
    <source>
        <dbReference type="ARBA" id="ARBA00004571"/>
    </source>
</evidence>
<dbReference type="Gene3D" id="2.40.170.20">
    <property type="entry name" value="TonB-dependent receptor, beta-barrel domain"/>
    <property type="match status" value="1"/>
</dbReference>
<organism evidence="16 17">
    <name type="scientific">Candidatus Litorirhabdus singularis</name>
    <dbReference type="NCBI Taxonomy" id="2518993"/>
    <lineage>
        <taxon>Bacteria</taxon>
        <taxon>Pseudomonadati</taxon>
        <taxon>Pseudomonadota</taxon>
        <taxon>Gammaproteobacteria</taxon>
        <taxon>Cellvibrionales</taxon>
        <taxon>Halieaceae</taxon>
        <taxon>Candidatus Litorirhabdus</taxon>
    </lineage>
</organism>
<dbReference type="InterPro" id="IPR036942">
    <property type="entry name" value="Beta-barrel_TonB_sf"/>
</dbReference>
<evidence type="ECO:0000256" key="5">
    <source>
        <dbReference type="ARBA" id="ARBA00022692"/>
    </source>
</evidence>
<dbReference type="PROSITE" id="PS52016">
    <property type="entry name" value="TONB_DEPENDENT_REC_3"/>
    <property type="match status" value="1"/>
</dbReference>
<dbReference type="SUPFAM" id="SSF56935">
    <property type="entry name" value="Porins"/>
    <property type="match status" value="1"/>
</dbReference>
<keyword evidence="4" id="KW-0410">Iron transport</keyword>
<evidence type="ECO:0000256" key="8">
    <source>
        <dbReference type="ARBA" id="ARBA00023077"/>
    </source>
</evidence>
<keyword evidence="10 11" id="KW-0998">Cell outer membrane</keyword>
<keyword evidence="7" id="KW-0406">Ion transport</keyword>
<feature type="signal peptide" evidence="13">
    <location>
        <begin position="1"/>
        <end position="26"/>
    </location>
</feature>
<name>A0ABT3TEL8_9GAMM</name>
<keyword evidence="3 11" id="KW-1134">Transmembrane beta strand</keyword>
<evidence type="ECO:0000313" key="16">
    <source>
        <dbReference type="EMBL" id="MCX2980694.1"/>
    </source>
</evidence>
<evidence type="ECO:0000256" key="6">
    <source>
        <dbReference type="ARBA" id="ARBA00023004"/>
    </source>
</evidence>
<dbReference type="EMBL" id="SHNN01000001">
    <property type="protein sequence ID" value="MCX2980694.1"/>
    <property type="molecule type" value="Genomic_DNA"/>
</dbReference>
<evidence type="ECO:0000259" key="15">
    <source>
        <dbReference type="Pfam" id="PF07715"/>
    </source>
</evidence>
<evidence type="ECO:0000259" key="14">
    <source>
        <dbReference type="Pfam" id="PF00593"/>
    </source>
</evidence>
<comment type="caution">
    <text evidence="16">The sequence shown here is derived from an EMBL/GenBank/DDBJ whole genome shotgun (WGS) entry which is preliminary data.</text>
</comment>
<evidence type="ECO:0000256" key="2">
    <source>
        <dbReference type="ARBA" id="ARBA00022448"/>
    </source>
</evidence>
<dbReference type="Pfam" id="PF07715">
    <property type="entry name" value="Plug"/>
    <property type="match status" value="1"/>
</dbReference>
<dbReference type="PANTHER" id="PTHR32552">
    <property type="entry name" value="FERRICHROME IRON RECEPTOR-RELATED"/>
    <property type="match status" value="1"/>
</dbReference>
<dbReference type="Pfam" id="PF00593">
    <property type="entry name" value="TonB_dep_Rec_b-barrel"/>
    <property type="match status" value="1"/>
</dbReference>
<evidence type="ECO:0000256" key="10">
    <source>
        <dbReference type="ARBA" id="ARBA00023237"/>
    </source>
</evidence>
<dbReference type="RefSeq" id="WP_279244667.1">
    <property type="nucleotide sequence ID" value="NZ_SHNN01000001.1"/>
</dbReference>
<dbReference type="InterPro" id="IPR000531">
    <property type="entry name" value="Beta-barrel_TonB"/>
</dbReference>
<keyword evidence="6" id="KW-0408">Iron</keyword>
<keyword evidence="8 12" id="KW-0798">TonB box</keyword>
<dbReference type="InterPro" id="IPR012910">
    <property type="entry name" value="Plug_dom"/>
</dbReference>
<evidence type="ECO:0000256" key="7">
    <source>
        <dbReference type="ARBA" id="ARBA00023065"/>
    </source>
</evidence>
<accession>A0ABT3TEL8</accession>
<feature type="chain" id="PRO_5047060888" evidence="13">
    <location>
        <begin position="27"/>
        <end position="785"/>
    </location>
</feature>
<evidence type="ECO:0000256" key="13">
    <source>
        <dbReference type="SAM" id="SignalP"/>
    </source>
</evidence>
<keyword evidence="2 11" id="KW-0813">Transport</keyword>
<comment type="similarity">
    <text evidence="11 12">Belongs to the TonB-dependent receptor family.</text>
</comment>
<evidence type="ECO:0000256" key="4">
    <source>
        <dbReference type="ARBA" id="ARBA00022496"/>
    </source>
</evidence>
<keyword evidence="16" id="KW-0675">Receptor</keyword>
<evidence type="ECO:0000256" key="11">
    <source>
        <dbReference type="PROSITE-ProRule" id="PRU01360"/>
    </source>
</evidence>
<keyword evidence="17" id="KW-1185">Reference proteome</keyword>
<keyword evidence="13" id="KW-0732">Signal</keyword>
<evidence type="ECO:0000256" key="9">
    <source>
        <dbReference type="ARBA" id="ARBA00023136"/>
    </source>
</evidence>
<sequence>MIKITSRSFVFTSMALAITAALDVAAQPMLEEVIVTATKREASMQDVPIAISMMNGEKIMEQGIQSLEELAIFMPNVHIAEGGAGDQLFIRGVGSGINYGFEQSVGTFIDGVYFGRGQASRSTFLDIERVEVLKGPQSTLFGKNTVAGAINITTRRPTDEFEGVVEATLEPEFDGWSTTLTLSGPLNDNFGARLVLKQEETDGYMSNTFTGDDERTVENTVGRLVLAWTPSDSLDVTLKYETGETKARGRQDVVSIATDFAVGRYQAADPNFSAGFGYDKSSKNIGGVRPDTDVHDSEWNIVTLTAEWLVGEHSIKSITGYVDYEFSNYLDSDYGPLAFLGRGRDEKHEQFTQEFLLSSPTGGTIEYLAGLYYQSEELEHERYTDAVLSAAGIGTGSLDASGLGNFEQDAETLSAFTQLTWHISDSFRAIGGLRYSADEKEMTKDAFVTDLFTDTPNNQLAGIYDQVLNFSTDHFMGPDGATVCEGVAYVCTDYPDFDNERTESHWTGDVTLQWDATDEIMTYFKVGNGYKAGGFDEANGRGLIDAQEYGDETVLSYELGAKLDLLDGRARMTFAAFQSEFEDLQVSAFDGNAGFIVGNAAESEVKGLEVDGMLAITDELTFMASLAYLDASYTSFEDAACNEPQVQEFIAAGGARADCLQDLSGEALQFSPEWSAHIGLDYATQLGSNMELRMGLDAMYSDAYEVANDLDPAVAQGSFSKINARIALLSLEDTWSVAVLGKNLTDEATTTWGNDVPLAGQGFSETYFQHIDAPRSYELQVRYRF</sequence>
<feature type="domain" description="TonB-dependent receptor plug" evidence="15">
    <location>
        <begin position="44"/>
        <end position="149"/>
    </location>
</feature>
<reference evidence="16" key="1">
    <citation type="submission" date="2019-02" db="EMBL/GenBank/DDBJ databases">
        <authorList>
            <person name="Li S.-H."/>
        </authorList>
    </citation>
    <scope>NUCLEOTIDE SEQUENCE</scope>
    <source>
        <strain evidence="16">IMCC14734</strain>
    </source>
</reference>
<feature type="domain" description="TonB-dependent receptor-like beta-barrel" evidence="14">
    <location>
        <begin position="263"/>
        <end position="744"/>
    </location>
</feature>
<evidence type="ECO:0000256" key="3">
    <source>
        <dbReference type="ARBA" id="ARBA00022452"/>
    </source>
</evidence>